<evidence type="ECO:0000313" key="7">
    <source>
        <dbReference type="Proteomes" id="UP000422569"/>
    </source>
</evidence>
<feature type="binding site" evidence="5">
    <location>
        <position position="2"/>
    </location>
    <ligand>
        <name>Ni(2+)</name>
        <dbReference type="ChEBI" id="CHEBI:49786"/>
    </ligand>
</feature>
<dbReference type="InterPro" id="IPR020538">
    <property type="entry name" value="Hydgase_Ni_incorp_HypA/HybF_CS"/>
</dbReference>
<dbReference type="KEGG" id="mpar:F7D14_21655"/>
<dbReference type="GO" id="GO:0016151">
    <property type="term" value="F:nickel cation binding"/>
    <property type="evidence" value="ECO:0007669"/>
    <property type="project" value="UniProtKB-UniRule"/>
</dbReference>
<sequence>MHELSIALSAIELAEQAANGRRIKRITLEIGELAGVAPEALFFCFDLATKDTLAEGAELEICARSGIARCEECQSTFPAPSRLAICDCGSPRICLVQGEELNVKSVEFCQARREGDGVAEQAERDR</sequence>
<dbReference type="InterPro" id="IPR000688">
    <property type="entry name" value="HypA/HybF"/>
</dbReference>
<evidence type="ECO:0000256" key="4">
    <source>
        <dbReference type="ARBA" id="ARBA00022833"/>
    </source>
</evidence>
<gene>
    <name evidence="5" type="primary">hypA</name>
    <name evidence="6" type="ORF">F7D14_21655</name>
</gene>
<proteinExistence type="inferred from homology"/>
<keyword evidence="3 5" id="KW-0479">Metal-binding</keyword>
<feature type="binding site" evidence="5">
    <location>
        <position position="70"/>
    </location>
    <ligand>
        <name>Zn(2+)</name>
        <dbReference type="ChEBI" id="CHEBI:29105"/>
    </ligand>
</feature>
<keyword evidence="6" id="KW-0614">Plasmid</keyword>
<organism evidence="6 7">
    <name type="scientific">Methylocystis parvus</name>
    <dbReference type="NCBI Taxonomy" id="134"/>
    <lineage>
        <taxon>Bacteria</taxon>
        <taxon>Pseudomonadati</taxon>
        <taxon>Pseudomonadota</taxon>
        <taxon>Alphaproteobacteria</taxon>
        <taxon>Hyphomicrobiales</taxon>
        <taxon>Methylocystaceae</taxon>
        <taxon>Methylocystis</taxon>
    </lineage>
</organism>
<evidence type="ECO:0000313" key="6">
    <source>
        <dbReference type="EMBL" id="QGN00172.1"/>
    </source>
</evidence>
<dbReference type="Pfam" id="PF01155">
    <property type="entry name" value="HypA"/>
    <property type="match status" value="1"/>
</dbReference>
<feature type="binding site" evidence="5">
    <location>
        <position position="86"/>
    </location>
    <ligand>
        <name>Zn(2+)</name>
        <dbReference type="ChEBI" id="CHEBI:29105"/>
    </ligand>
</feature>
<dbReference type="EMBL" id="CP044333">
    <property type="protein sequence ID" value="QGN00172.1"/>
    <property type="molecule type" value="Genomic_DNA"/>
</dbReference>
<evidence type="ECO:0000256" key="3">
    <source>
        <dbReference type="ARBA" id="ARBA00022723"/>
    </source>
</evidence>
<keyword evidence="2 5" id="KW-0533">Nickel</keyword>
<protein>
    <recommendedName>
        <fullName evidence="5">Hydrogenase maturation factor HypA</fullName>
    </recommendedName>
</protein>
<dbReference type="RefSeq" id="WP_016920684.1">
    <property type="nucleotide sequence ID" value="NZ_CP044333.1"/>
</dbReference>
<dbReference type="PANTHER" id="PTHR34535:SF3">
    <property type="entry name" value="HYDROGENASE MATURATION FACTOR HYPA"/>
    <property type="match status" value="1"/>
</dbReference>
<dbReference type="Proteomes" id="UP000422569">
    <property type="component" value="Plasmid unnamed2"/>
</dbReference>
<comment type="similarity">
    <text evidence="1 5">Belongs to the HypA/HybF family.</text>
</comment>
<dbReference type="PROSITE" id="PS01249">
    <property type="entry name" value="HYPA"/>
    <property type="match status" value="1"/>
</dbReference>
<evidence type="ECO:0000256" key="2">
    <source>
        <dbReference type="ARBA" id="ARBA00022596"/>
    </source>
</evidence>
<reference evidence="6 7" key="1">
    <citation type="submission" date="2019-09" db="EMBL/GenBank/DDBJ databases">
        <title>Isolation and complete genome sequencing of Methylocystis species.</title>
        <authorList>
            <person name="Rumah B.L."/>
            <person name="Stead C.E."/>
            <person name="Stevens B.C."/>
            <person name="Minton N.P."/>
            <person name="Grosse-Honebrink A."/>
            <person name="Zhang Y."/>
        </authorList>
    </citation>
    <scope>NUCLEOTIDE SEQUENCE [LARGE SCALE GENOMIC DNA]</scope>
    <source>
        <strain evidence="6 7">BRCS2</strain>
        <plasmid evidence="6 7">unnamed2</plasmid>
    </source>
</reference>
<feature type="binding site" evidence="5">
    <location>
        <position position="73"/>
    </location>
    <ligand>
        <name>Zn(2+)</name>
        <dbReference type="ChEBI" id="CHEBI:29105"/>
    </ligand>
</feature>
<dbReference type="PANTHER" id="PTHR34535">
    <property type="entry name" value="HYDROGENASE MATURATION FACTOR HYPA"/>
    <property type="match status" value="1"/>
</dbReference>
<geneLocation type="plasmid" evidence="6">
    <name>unnamed2</name>
</geneLocation>
<dbReference type="AlphaFoldDB" id="A0A6B8MBR9"/>
<keyword evidence="7" id="KW-1185">Reference proteome</keyword>
<dbReference type="GO" id="GO:0051604">
    <property type="term" value="P:protein maturation"/>
    <property type="evidence" value="ECO:0007669"/>
    <property type="project" value="InterPro"/>
</dbReference>
<dbReference type="Gene3D" id="3.30.2320.80">
    <property type="match status" value="1"/>
</dbReference>
<dbReference type="PIRSF" id="PIRSF004761">
    <property type="entry name" value="Hydrgn_mat_HypA"/>
    <property type="match status" value="1"/>
</dbReference>
<dbReference type="HAMAP" id="MF_00213">
    <property type="entry name" value="HypA_HybF"/>
    <property type="match status" value="1"/>
</dbReference>
<evidence type="ECO:0000256" key="1">
    <source>
        <dbReference type="ARBA" id="ARBA00010748"/>
    </source>
</evidence>
<name>A0A6B8MBR9_9HYPH</name>
<comment type="function">
    <text evidence="5">Involved in the maturation of [NiFe] hydrogenases. Required for nickel insertion into the metal center of the hydrogenase.</text>
</comment>
<accession>A0A6B8MBR9</accession>
<keyword evidence="4 5" id="KW-0862">Zinc</keyword>
<feature type="binding site" evidence="5">
    <location>
        <position position="88"/>
    </location>
    <ligand>
        <name>Zn(2+)</name>
        <dbReference type="ChEBI" id="CHEBI:29105"/>
    </ligand>
</feature>
<evidence type="ECO:0000256" key="5">
    <source>
        <dbReference type="HAMAP-Rule" id="MF_00213"/>
    </source>
</evidence>
<dbReference type="GO" id="GO:0008270">
    <property type="term" value="F:zinc ion binding"/>
    <property type="evidence" value="ECO:0007669"/>
    <property type="project" value="UniProtKB-UniRule"/>
</dbReference>